<evidence type="ECO:0000259" key="4">
    <source>
        <dbReference type="Pfam" id="PF00535"/>
    </source>
</evidence>
<evidence type="ECO:0000313" key="5">
    <source>
        <dbReference type="EMBL" id="MCZ3367217.1"/>
    </source>
</evidence>
<dbReference type="AlphaFoldDB" id="A0A9E4ZZI5"/>
<gene>
    <name evidence="6" type="ORF">O3H35_13380</name>
    <name evidence="5" type="ORF">O3H54_15110</name>
</gene>
<evidence type="ECO:0000256" key="1">
    <source>
        <dbReference type="ARBA" id="ARBA00006739"/>
    </source>
</evidence>
<feature type="domain" description="Glycosyltransferase 2-like" evidence="4">
    <location>
        <begin position="6"/>
        <end position="69"/>
    </location>
</feature>
<proteinExistence type="inferred from homology"/>
<dbReference type="InterPro" id="IPR001173">
    <property type="entry name" value="Glyco_trans_2-like"/>
</dbReference>
<dbReference type="SUPFAM" id="SSF53448">
    <property type="entry name" value="Nucleotide-diphospho-sugar transferases"/>
    <property type="match status" value="1"/>
</dbReference>
<comment type="caution">
    <text evidence="5">The sequence shown here is derived from an EMBL/GenBank/DDBJ whole genome shotgun (WGS) entry which is preliminary data.</text>
</comment>
<keyword evidence="7" id="KW-1185">Reference proteome</keyword>
<evidence type="ECO:0000313" key="6">
    <source>
        <dbReference type="EMBL" id="MCZ3373635.1"/>
    </source>
</evidence>
<dbReference type="Pfam" id="PF00535">
    <property type="entry name" value="Glycos_transf_2"/>
    <property type="match status" value="2"/>
</dbReference>
<accession>A0A9E4ZZI5</accession>
<protein>
    <submittedName>
        <fullName evidence="5">Glycosyltransferase family 2 protein</fullName>
    </submittedName>
</protein>
<comment type="similarity">
    <text evidence="1">Belongs to the glycosyltransferase 2 family.</text>
</comment>
<evidence type="ECO:0000256" key="2">
    <source>
        <dbReference type="ARBA" id="ARBA00022676"/>
    </source>
</evidence>
<dbReference type="GO" id="GO:0016757">
    <property type="term" value="F:glycosyltransferase activity"/>
    <property type="evidence" value="ECO:0007669"/>
    <property type="project" value="UniProtKB-KW"/>
</dbReference>
<dbReference type="PANTHER" id="PTHR43179:SF12">
    <property type="entry name" value="GALACTOFURANOSYLTRANSFERASE GLFT2"/>
    <property type="match status" value="1"/>
</dbReference>
<keyword evidence="2" id="KW-0328">Glycosyltransferase</keyword>
<evidence type="ECO:0000313" key="7">
    <source>
        <dbReference type="Proteomes" id="UP001068021"/>
    </source>
</evidence>
<dbReference type="Gene3D" id="3.90.550.10">
    <property type="entry name" value="Spore Coat Polysaccharide Biosynthesis Protein SpsA, Chain A"/>
    <property type="match status" value="1"/>
</dbReference>
<keyword evidence="3" id="KW-0808">Transferase</keyword>
<dbReference type="CDD" id="cd04186">
    <property type="entry name" value="GT_2_like_c"/>
    <property type="match status" value="1"/>
</dbReference>
<evidence type="ECO:0000256" key="3">
    <source>
        <dbReference type="ARBA" id="ARBA00022679"/>
    </source>
</evidence>
<name>A0A9E4ZZI5_9EURY</name>
<dbReference type="RefSeq" id="WP_048082473.1">
    <property type="nucleotide sequence ID" value="NZ_JAPVER010000020.1"/>
</dbReference>
<dbReference type="Proteomes" id="UP001068021">
    <property type="component" value="Unassembled WGS sequence"/>
</dbReference>
<dbReference type="InterPro" id="IPR029044">
    <property type="entry name" value="Nucleotide-diphossugar_trans"/>
</dbReference>
<sequence length="357" mass="41721">MNPKVSIIILNWNRWKDTIECLESIYHINYSNYDVILVDNSSTDNSIEKIKEYCKGKIKVQSKHIKYNHLNKPIKIFEYTQKELKTLKNRTDEYYRIPSSKKITLIKNKKNYGFAGGNNVGIRFALNTDSQYILLLNNDTIVDPDFLAELIKTAQKYRNKGSIQSLLLKPDGKLIDSLGQEIYIWSAMDKGINSTYNPLKKDREIFGACAAAAVYPKEILKKIGLFDENFFVIFEDVDLSWRIRLEGFKSVLAVNSIVYHKRGISESINQHKTSDLMEYHYNKNLLSTMLKYYPLSHLFGSKNLNKTIFYLKKAILYSLKVNKTLELSRIILSNIWLRISMFNHPLLYEIQNEWIIQ</sequence>
<reference evidence="5" key="1">
    <citation type="submission" date="2022-12" db="EMBL/GenBank/DDBJ databases">
        <title>Reclassification of two methanogenic archaea species isolated from the Kolyma lowland permafrost.</title>
        <authorList>
            <person name="Trubitsyn V.E."/>
            <person name="Rivkina E.M."/>
            <person name="Shcherbakova V.A."/>
        </authorList>
    </citation>
    <scope>NUCLEOTIDE SEQUENCE</scope>
    <source>
        <strain evidence="5">M2</strain>
        <strain evidence="6">MK4</strain>
    </source>
</reference>
<dbReference type="EMBL" id="JAPVES010000030">
    <property type="protein sequence ID" value="MCZ3373635.1"/>
    <property type="molecule type" value="Genomic_DNA"/>
</dbReference>
<dbReference type="Proteomes" id="UP001074446">
    <property type="component" value="Unassembled WGS sequence"/>
</dbReference>
<dbReference type="EMBL" id="JAPVER010000020">
    <property type="protein sequence ID" value="MCZ3367217.1"/>
    <property type="molecule type" value="Genomic_DNA"/>
</dbReference>
<organism evidence="5 7">
    <name type="scientific">Methanobacterium veterum</name>
    <dbReference type="NCBI Taxonomy" id="408577"/>
    <lineage>
        <taxon>Archaea</taxon>
        <taxon>Methanobacteriati</taxon>
        <taxon>Methanobacteriota</taxon>
        <taxon>Methanomada group</taxon>
        <taxon>Methanobacteria</taxon>
        <taxon>Methanobacteriales</taxon>
        <taxon>Methanobacteriaceae</taxon>
        <taxon>Methanobacterium</taxon>
    </lineage>
</organism>
<dbReference type="PANTHER" id="PTHR43179">
    <property type="entry name" value="RHAMNOSYLTRANSFERASE WBBL"/>
    <property type="match status" value="1"/>
</dbReference>
<feature type="domain" description="Glycosyltransferase 2-like" evidence="4">
    <location>
        <begin position="94"/>
        <end position="224"/>
    </location>
</feature>